<proteinExistence type="predicted"/>
<evidence type="ECO:0000313" key="2">
    <source>
        <dbReference type="Proteomes" id="UP000824469"/>
    </source>
</evidence>
<dbReference type="Proteomes" id="UP000824469">
    <property type="component" value="Unassembled WGS sequence"/>
</dbReference>
<gene>
    <name evidence="1" type="ORF">KI387_006435</name>
</gene>
<dbReference type="GO" id="GO:0000175">
    <property type="term" value="F:3'-5'-RNA exonuclease activity"/>
    <property type="evidence" value="ECO:0007669"/>
    <property type="project" value="TreeGrafter"/>
</dbReference>
<dbReference type="GO" id="GO:0000965">
    <property type="term" value="P:mitochondrial RNA 3'-end processing"/>
    <property type="evidence" value="ECO:0007669"/>
    <property type="project" value="TreeGrafter"/>
</dbReference>
<dbReference type="PANTHER" id="PTHR11252:SF16">
    <property type="entry name" value="POLYRIBONUCLEOTIDE NUCLEOTIDYLTRANSFERASE 2, MITOCHONDRIAL"/>
    <property type="match status" value="1"/>
</dbReference>
<comment type="caution">
    <text evidence="1">The sequence shown here is derived from an EMBL/GenBank/DDBJ whole genome shotgun (WGS) entry which is preliminary data.</text>
</comment>
<dbReference type="GO" id="GO:0009570">
    <property type="term" value="C:chloroplast stroma"/>
    <property type="evidence" value="ECO:0007669"/>
    <property type="project" value="TreeGrafter"/>
</dbReference>
<dbReference type="GO" id="GO:0005739">
    <property type="term" value="C:mitochondrion"/>
    <property type="evidence" value="ECO:0007669"/>
    <property type="project" value="TreeGrafter"/>
</dbReference>
<dbReference type="GO" id="GO:0004654">
    <property type="term" value="F:polyribonucleotide nucleotidyltransferase activity"/>
    <property type="evidence" value="ECO:0007669"/>
    <property type="project" value="InterPro"/>
</dbReference>
<dbReference type="GO" id="GO:0000958">
    <property type="term" value="P:mitochondrial mRNA catabolic process"/>
    <property type="evidence" value="ECO:0007669"/>
    <property type="project" value="TreeGrafter"/>
</dbReference>
<sequence length="197" mass="18122">MFTDFQGLEDHLGDMDLKIAGTRKGVTVIQLDIKPVGIPHNTLYECLEPGLKAHAKILDFMNQELKETCEKTKRNSPRIVLLLVGDVGSSRVRLTQQTISQPDLFKGGLGRGRGGGGGIGGGGGAGGGLGGGSGAGGGFGGGGGAGGGGGLGGGAGGGFGGGGGAGGGGGVGGGVGGGAGAGGGFGGGGGSGGGGGF</sequence>
<dbReference type="AlphaFoldDB" id="A0AA38LLX3"/>
<accession>A0AA38LLX3</accession>
<dbReference type="Gene3D" id="3.30.230.70">
    <property type="entry name" value="GHMP Kinase, N-terminal domain"/>
    <property type="match status" value="1"/>
</dbReference>
<keyword evidence="2" id="KW-1185">Reference proteome</keyword>
<dbReference type="InterPro" id="IPR027408">
    <property type="entry name" value="PNPase/RNase_PH_dom_sf"/>
</dbReference>
<dbReference type="InterPro" id="IPR036345">
    <property type="entry name" value="ExoRNase_PH_dom2_sf"/>
</dbReference>
<protein>
    <submittedName>
        <fullName evidence="1">Uncharacterized protein</fullName>
    </submittedName>
</protein>
<dbReference type="SUPFAM" id="SSF55666">
    <property type="entry name" value="Ribonuclease PH domain 2-like"/>
    <property type="match status" value="1"/>
</dbReference>
<dbReference type="PANTHER" id="PTHR11252">
    <property type="entry name" value="POLYRIBONUCLEOTIDE NUCLEOTIDYLTRANSFERASE"/>
    <property type="match status" value="1"/>
</dbReference>
<reference evidence="1 2" key="1">
    <citation type="journal article" date="2021" name="Nat. Plants">
        <title>The Taxus genome provides insights into paclitaxel biosynthesis.</title>
        <authorList>
            <person name="Xiong X."/>
            <person name="Gou J."/>
            <person name="Liao Q."/>
            <person name="Li Y."/>
            <person name="Zhou Q."/>
            <person name="Bi G."/>
            <person name="Li C."/>
            <person name="Du R."/>
            <person name="Wang X."/>
            <person name="Sun T."/>
            <person name="Guo L."/>
            <person name="Liang H."/>
            <person name="Lu P."/>
            <person name="Wu Y."/>
            <person name="Zhang Z."/>
            <person name="Ro D.K."/>
            <person name="Shang Y."/>
            <person name="Huang S."/>
            <person name="Yan J."/>
        </authorList>
    </citation>
    <scope>NUCLEOTIDE SEQUENCE [LARGE SCALE GENOMIC DNA]</scope>
    <source>
        <strain evidence="1">Ta-2019</strain>
    </source>
</reference>
<dbReference type="GO" id="GO:0003723">
    <property type="term" value="F:RNA binding"/>
    <property type="evidence" value="ECO:0007669"/>
    <property type="project" value="InterPro"/>
</dbReference>
<dbReference type="InterPro" id="IPR012162">
    <property type="entry name" value="PNPase"/>
</dbReference>
<evidence type="ECO:0000313" key="1">
    <source>
        <dbReference type="EMBL" id="KAH9326257.1"/>
    </source>
</evidence>
<dbReference type="EMBL" id="JAHRHJ020000002">
    <property type="protein sequence ID" value="KAH9326257.1"/>
    <property type="molecule type" value="Genomic_DNA"/>
</dbReference>
<dbReference type="GO" id="GO:0005829">
    <property type="term" value="C:cytosol"/>
    <property type="evidence" value="ECO:0007669"/>
    <property type="project" value="TreeGrafter"/>
</dbReference>
<organism evidence="1 2">
    <name type="scientific">Taxus chinensis</name>
    <name type="common">Chinese yew</name>
    <name type="synonym">Taxus wallichiana var. chinensis</name>
    <dbReference type="NCBI Taxonomy" id="29808"/>
    <lineage>
        <taxon>Eukaryota</taxon>
        <taxon>Viridiplantae</taxon>
        <taxon>Streptophyta</taxon>
        <taxon>Embryophyta</taxon>
        <taxon>Tracheophyta</taxon>
        <taxon>Spermatophyta</taxon>
        <taxon>Pinopsida</taxon>
        <taxon>Pinidae</taxon>
        <taxon>Conifers II</taxon>
        <taxon>Cupressales</taxon>
        <taxon>Taxaceae</taxon>
        <taxon>Taxus</taxon>
    </lineage>
</organism>
<name>A0AA38LLX3_TAXCH</name>
<feature type="non-terminal residue" evidence="1">
    <location>
        <position position="197"/>
    </location>
</feature>